<reference evidence="2" key="2">
    <citation type="submission" date="2022-01" db="EMBL/GenBank/DDBJ databases">
        <authorList>
            <person name="Yamashiro T."/>
            <person name="Shiraishi A."/>
            <person name="Satake H."/>
            <person name="Nakayama K."/>
        </authorList>
    </citation>
    <scope>NUCLEOTIDE SEQUENCE</scope>
</reference>
<feature type="region of interest" description="Disordered" evidence="1">
    <location>
        <begin position="58"/>
        <end position="77"/>
    </location>
</feature>
<organism evidence="2 3">
    <name type="scientific">Tanacetum coccineum</name>
    <dbReference type="NCBI Taxonomy" id="301880"/>
    <lineage>
        <taxon>Eukaryota</taxon>
        <taxon>Viridiplantae</taxon>
        <taxon>Streptophyta</taxon>
        <taxon>Embryophyta</taxon>
        <taxon>Tracheophyta</taxon>
        <taxon>Spermatophyta</taxon>
        <taxon>Magnoliopsida</taxon>
        <taxon>eudicotyledons</taxon>
        <taxon>Gunneridae</taxon>
        <taxon>Pentapetalae</taxon>
        <taxon>asterids</taxon>
        <taxon>campanulids</taxon>
        <taxon>Asterales</taxon>
        <taxon>Asteraceae</taxon>
        <taxon>Asteroideae</taxon>
        <taxon>Anthemideae</taxon>
        <taxon>Anthemidinae</taxon>
        <taxon>Tanacetum</taxon>
    </lineage>
</organism>
<evidence type="ECO:0008006" key="4">
    <source>
        <dbReference type="Google" id="ProtNLM"/>
    </source>
</evidence>
<evidence type="ECO:0000313" key="2">
    <source>
        <dbReference type="EMBL" id="GJT58228.1"/>
    </source>
</evidence>
<evidence type="ECO:0000313" key="3">
    <source>
        <dbReference type="Proteomes" id="UP001151760"/>
    </source>
</evidence>
<dbReference type="EMBL" id="BQNB010016999">
    <property type="protein sequence ID" value="GJT58228.1"/>
    <property type="molecule type" value="Genomic_DNA"/>
</dbReference>
<accession>A0ABQ5F4H0</accession>
<sequence length="212" mass="23930">MFLNNFVHDPYLNSWLQDHSSTDPLLHEIERLIKSFQTSCPIDKRCLVVKNVSSSARSSRNKRRQILTTQTPCPKTKCVPTARRRQISGSQQGGKWQIFPGMDRSNAGMNIISSTDINVGNTVDKPFGKMVIKQKWGYGRTKSMKIILVNAKKHEFVAKGVMSQEEGNDFEDSLAPMDVKTAFLNGPLKEEVYIAQPEGFVDPNHPEKSLSY</sequence>
<keyword evidence="3" id="KW-1185">Reference proteome</keyword>
<gene>
    <name evidence="2" type="ORF">Tco_0993282</name>
</gene>
<evidence type="ECO:0000256" key="1">
    <source>
        <dbReference type="SAM" id="MobiDB-lite"/>
    </source>
</evidence>
<dbReference type="Proteomes" id="UP001151760">
    <property type="component" value="Unassembled WGS sequence"/>
</dbReference>
<name>A0ABQ5F4H0_9ASTR</name>
<proteinExistence type="predicted"/>
<reference evidence="2" key="1">
    <citation type="journal article" date="2022" name="Int. J. Mol. Sci.">
        <title>Draft Genome of Tanacetum Coccineum: Genomic Comparison of Closely Related Tanacetum-Family Plants.</title>
        <authorList>
            <person name="Yamashiro T."/>
            <person name="Shiraishi A."/>
            <person name="Nakayama K."/>
            <person name="Satake H."/>
        </authorList>
    </citation>
    <scope>NUCLEOTIDE SEQUENCE</scope>
</reference>
<protein>
    <recommendedName>
        <fullName evidence="4">Reverse transcriptase Ty1/copia-type domain-containing protein</fullName>
    </recommendedName>
</protein>
<comment type="caution">
    <text evidence="2">The sequence shown here is derived from an EMBL/GenBank/DDBJ whole genome shotgun (WGS) entry which is preliminary data.</text>
</comment>